<keyword evidence="3" id="KW-0732">Signal</keyword>
<evidence type="ECO:0000256" key="3">
    <source>
        <dbReference type="SAM" id="SignalP"/>
    </source>
</evidence>
<protein>
    <submittedName>
        <fullName evidence="4">Phage tail tape measure protein</fullName>
    </submittedName>
</protein>
<feature type="signal peptide" evidence="3">
    <location>
        <begin position="1"/>
        <end position="32"/>
    </location>
</feature>
<reference evidence="4 5" key="1">
    <citation type="submission" date="2021-03" db="EMBL/GenBank/DDBJ databases">
        <authorList>
            <person name="Grouzdev D.S."/>
        </authorList>
    </citation>
    <scope>NUCLEOTIDE SEQUENCE [LARGE SCALE GENOMIC DNA]</scope>
    <source>
        <strain evidence="4 5">M50-1</strain>
    </source>
</reference>
<gene>
    <name evidence="4" type="ORF">EYB53_016760</name>
</gene>
<feature type="compositionally biased region" description="Low complexity" evidence="1">
    <location>
        <begin position="43"/>
        <end position="57"/>
    </location>
</feature>
<feature type="region of interest" description="Disordered" evidence="1">
    <location>
        <begin position="411"/>
        <end position="434"/>
    </location>
</feature>
<proteinExistence type="predicted"/>
<evidence type="ECO:0000256" key="1">
    <source>
        <dbReference type="SAM" id="MobiDB-lite"/>
    </source>
</evidence>
<keyword evidence="2" id="KW-0472">Membrane</keyword>
<keyword evidence="2" id="KW-0812">Transmembrane</keyword>
<dbReference type="RefSeq" id="WP_135479567.1">
    <property type="nucleotide sequence ID" value="NZ_SIJK02000032.1"/>
</dbReference>
<keyword evidence="2" id="KW-1133">Transmembrane helix</keyword>
<evidence type="ECO:0000256" key="2">
    <source>
        <dbReference type="SAM" id="Phobius"/>
    </source>
</evidence>
<sequence>MLSRTVRVDLFIRAVVVAGLFCLLLAPLQVTAQDETRPEDAVTTSTTETMPSTSTPAPEIIPLLPTLQAMQTAQAALSTIVLETPPTDQPLTLLPETLTIDATRPTTETRLVLVRASRTITNLQAIILDLPRPDNHRVLGHQQIALHQSLPPTLTAGSLITIPITLDLTSIESGEYTGKIHFIYANGETFLPLTIRVKDSAAWPLIVLTLAVVIGLTVTQYRSGAFRLDEVGARLDRLNHEIRERSMREGLELLKENRALAAQVATAQQQLDNHKPDEAEQAIQAAYRLLADYNQDSSARYENEKQKLDLLLHGEPKEPYVKSVTGIPDSAHQDPAQRIMLERATQAISDYIAVEESIAKARQIAQTQPEVQALVKDMEREQASLKQIDPLRQPDEARHTIENIAATRQKLEQHAHRQRGNARPGNAAQARLQSPVAATETATYTAYLTSLLQSEVTAPTPDSKSSQASRWRMFWAKINEDLATWLEELRWKLLGPHMRLVTFKVIVTATVLILLSLTGFVQLYTNNPTFGSNAVVDYLALVVWGLGAEAARSAIGVVGSWNTPVRQR</sequence>
<dbReference type="EMBL" id="SIJK02000032">
    <property type="protein sequence ID" value="MBP1467366.1"/>
    <property type="molecule type" value="Genomic_DNA"/>
</dbReference>
<feature type="region of interest" description="Disordered" evidence="1">
    <location>
        <begin position="34"/>
        <end position="57"/>
    </location>
</feature>
<accession>A0ABS4DD44</accession>
<keyword evidence="5" id="KW-1185">Reference proteome</keyword>
<name>A0ABS4DD44_9CHLR</name>
<feature type="transmembrane region" description="Helical" evidence="2">
    <location>
        <begin position="541"/>
        <end position="561"/>
    </location>
</feature>
<dbReference type="Proteomes" id="UP001193081">
    <property type="component" value="Unassembled WGS sequence"/>
</dbReference>
<evidence type="ECO:0000313" key="4">
    <source>
        <dbReference type="EMBL" id="MBP1467366.1"/>
    </source>
</evidence>
<comment type="caution">
    <text evidence="4">The sequence shown here is derived from an EMBL/GenBank/DDBJ whole genome shotgun (WGS) entry which is preliminary data.</text>
</comment>
<organism evidence="4 5">
    <name type="scientific">Candidatus Chloroploca mongolica</name>
    <dbReference type="NCBI Taxonomy" id="2528176"/>
    <lineage>
        <taxon>Bacteria</taxon>
        <taxon>Bacillati</taxon>
        <taxon>Chloroflexota</taxon>
        <taxon>Chloroflexia</taxon>
        <taxon>Chloroflexales</taxon>
        <taxon>Chloroflexineae</taxon>
        <taxon>Oscillochloridaceae</taxon>
        <taxon>Candidatus Chloroploca</taxon>
    </lineage>
</organism>
<evidence type="ECO:0000313" key="5">
    <source>
        <dbReference type="Proteomes" id="UP001193081"/>
    </source>
</evidence>
<feature type="transmembrane region" description="Helical" evidence="2">
    <location>
        <begin position="201"/>
        <end position="218"/>
    </location>
</feature>
<feature type="chain" id="PRO_5046307132" evidence="3">
    <location>
        <begin position="33"/>
        <end position="568"/>
    </location>
</feature>
<feature type="transmembrane region" description="Helical" evidence="2">
    <location>
        <begin position="500"/>
        <end position="521"/>
    </location>
</feature>